<proteinExistence type="predicted"/>
<reference evidence="1" key="1">
    <citation type="journal article" date="2015" name="Nature">
        <title>Complex archaea that bridge the gap between prokaryotes and eukaryotes.</title>
        <authorList>
            <person name="Spang A."/>
            <person name="Saw J.H."/>
            <person name="Jorgensen S.L."/>
            <person name="Zaremba-Niedzwiedzka K."/>
            <person name="Martijn J."/>
            <person name="Lind A.E."/>
            <person name="van Eijk R."/>
            <person name="Schleper C."/>
            <person name="Guy L."/>
            <person name="Ettema T.J."/>
        </authorList>
    </citation>
    <scope>NUCLEOTIDE SEQUENCE</scope>
</reference>
<comment type="caution">
    <text evidence="1">The sequence shown here is derived from an EMBL/GenBank/DDBJ whole genome shotgun (WGS) entry which is preliminary data.</text>
</comment>
<accession>A0A0F9ES83</accession>
<dbReference type="EMBL" id="LAZR01023880">
    <property type="protein sequence ID" value="KKL77003.1"/>
    <property type="molecule type" value="Genomic_DNA"/>
</dbReference>
<evidence type="ECO:0000313" key="1">
    <source>
        <dbReference type="EMBL" id="KKL77003.1"/>
    </source>
</evidence>
<gene>
    <name evidence="1" type="ORF">LCGC14_2039180</name>
</gene>
<organism evidence="1">
    <name type="scientific">marine sediment metagenome</name>
    <dbReference type="NCBI Taxonomy" id="412755"/>
    <lineage>
        <taxon>unclassified sequences</taxon>
        <taxon>metagenomes</taxon>
        <taxon>ecological metagenomes</taxon>
    </lineage>
</organism>
<protein>
    <submittedName>
        <fullName evidence="1">Uncharacterized protein</fullName>
    </submittedName>
</protein>
<dbReference type="AlphaFoldDB" id="A0A0F9ES83"/>
<feature type="non-terminal residue" evidence="1">
    <location>
        <position position="1"/>
    </location>
</feature>
<sequence>WRTDREFMTFDGIEYRSCAEGLLNKYPGIYLCYERDKYYEVFGREFGVCSKRTVPPIDRGPFWDEYRECVKSLNRKGIYDKPDMREKKRSEGVTK</sequence>
<name>A0A0F9ES83_9ZZZZ</name>